<dbReference type="Pfam" id="PF10824">
    <property type="entry name" value="T7SS_ESX_EspC"/>
    <property type="match status" value="1"/>
</dbReference>
<protein>
    <submittedName>
        <fullName evidence="2">Uncharacterized protein</fullName>
    </submittedName>
</protein>
<proteinExistence type="predicted"/>
<reference evidence="1 4" key="2">
    <citation type="submission" date="2021-07" db="EMBL/GenBank/DDBJ databases">
        <title>Sequencing Streptomyces halstedii LGO-A4 genome an citrus endophytic actinomycete.</title>
        <authorList>
            <person name="Samborskyy M."/>
            <person name="Scott N."/>
            <person name="Deglau R."/>
            <person name="Dickens S."/>
            <person name="Oliveira L.G."/>
        </authorList>
    </citation>
    <scope>NUCLEOTIDE SEQUENCE [LARGE SCALE GENOMIC DNA]</scope>
    <source>
        <strain evidence="1 4">LGO-A4</strain>
    </source>
</reference>
<dbReference type="RefSeq" id="WP_103491215.1">
    <property type="nucleotide sequence ID" value="NZ_JAAGLQ010000513.1"/>
</dbReference>
<dbReference type="Proteomes" id="UP000471293">
    <property type="component" value="Unassembled WGS sequence"/>
</dbReference>
<dbReference type="Proteomes" id="UP000735541">
    <property type="component" value="Unassembled WGS sequence"/>
</dbReference>
<dbReference type="EMBL" id="JAAGLQ010000513">
    <property type="protein sequence ID" value="NEA18431.1"/>
    <property type="molecule type" value="Genomic_DNA"/>
</dbReference>
<evidence type="ECO:0000313" key="3">
    <source>
        <dbReference type="Proteomes" id="UP000471293"/>
    </source>
</evidence>
<name>A0A6N9U3M4_STRHA</name>
<dbReference type="EMBL" id="JAHUVW010000001">
    <property type="protein sequence ID" value="MBV7668717.1"/>
    <property type="molecule type" value="Genomic_DNA"/>
</dbReference>
<comment type="caution">
    <text evidence="2">The sequence shown here is derived from an EMBL/GenBank/DDBJ whole genome shotgun (WGS) entry which is preliminary data.</text>
</comment>
<keyword evidence="4" id="KW-1185">Reference proteome</keyword>
<organism evidence="2 3">
    <name type="scientific">Streptomyces halstedii</name>
    <dbReference type="NCBI Taxonomy" id="1944"/>
    <lineage>
        <taxon>Bacteria</taxon>
        <taxon>Bacillati</taxon>
        <taxon>Actinomycetota</taxon>
        <taxon>Actinomycetes</taxon>
        <taxon>Kitasatosporales</taxon>
        <taxon>Streptomycetaceae</taxon>
        <taxon>Streptomyces</taxon>
    </lineage>
</organism>
<gene>
    <name evidence="2" type="ORF">G3I29_23560</name>
    <name evidence="1" type="ORF">STHAL_04290</name>
</gene>
<accession>A0A6N9U3M4</accession>
<sequence length="145" mass="15386">MSFDEEWAQLKEAALARRSTQMRLNEAGAGPGAGPGRKLHVTPAVLRARAGIAEDKAAKEFHDAHSTAVSRTSEVSGSMKGFASDEALTAFVESWKKGVRRVTGLIGNDGLAKNLRSAADTFDTDDTDGEKKIGSVPVYKPGDVI</sequence>
<evidence type="ECO:0000313" key="4">
    <source>
        <dbReference type="Proteomes" id="UP000735541"/>
    </source>
</evidence>
<dbReference type="Gene3D" id="1.10.287.1060">
    <property type="entry name" value="ESAT-6-like"/>
    <property type="match status" value="1"/>
</dbReference>
<dbReference type="InterPro" id="IPR022536">
    <property type="entry name" value="EspC"/>
</dbReference>
<reference evidence="2 3" key="1">
    <citation type="submission" date="2020-01" db="EMBL/GenBank/DDBJ databases">
        <title>Insect and environment-associated Actinomycetes.</title>
        <authorList>
            <person name="Currrie C."/>
            <person name="Chevrette M."/>
            <person name="Carlson C."/>
            <person name="Stubbendieck R."/>
            <person name="Wendt-Pienkowski E."/>
        </authorList>
    </citation>
    <scope>NUCLEOTIDE SEQUENCE [LARGE SCALE GENOMIC DNA]</scope>
    <source>
        <strain evidence="2 3">SID11342</strain>
    </source>
</reference>
<evidence type="ECO:0000313" key="2">
    <source>
        <dbReference type="EMBL" id="NEA18431.1"/>
    </source>
</evidence>
<evidence type="ECO:0000313" key="1">
    <source>
        <dbReference type="EMBL" id="MBV7668717.1"/>
    </source>
</evidence>
<dbReference type="GO" id="GO:0009306">
    <property type="term" value="P:protein secretion"/>
    <property type="evidence" value="ECO:0007669"/>
    <property type="project" value="InterPro"/>
</dbReference>
<dbReference type="AlphaFoldDB" id="A0A6N9U3M4"/>